<dbReference type="AlphaFoldDB" id="A0AAN9Y9R5"/>
<gene>
    <name evidence="1" type="ORF">V9T40_003483</name>
</gene>
<evidence type="ECO:0000313" key="2">
    <source>
        <dbReference type="Proteomes" id="UP001367676"/>
    </source>
</evidence>
<dbReference type="EMBL" id="JBBCAQ010000006">
    <property type="protein sequence ID" value="KAK7603484.1"/>
    <property type="molecule type" value="Genomic_DNA"/>
</dbReference>
<accession>A0AAN9Y9R5</accession>
<protein>
    <submittedName>
        <fullName evidence="1">Uncharacterized protein</fullName>
    </submittedName>
</protein>
<comment type="caution">
    <text evidence="1">The sequence shown here is derived from an EMBL/GenBank/DDBJ whole genome shotgun (WGS) entry which is preliminary data.</text>
</comment>
<sequence>MTPPGPLSNRVKPGISSHLKQNVENLDRGSISLIDYLTKTHFSTRHFVTLLAAAWCPRGTRALLQEALKPASSPVTDLSNFFSKNTTNQQNNLKTENLHELTTKSPPSVCLSRIASECLGLPRNVSDCLGLSRTASDCLALPRNVSCCLGLSHTASECLGLPRNVSCCLGLSHTASECLGLPRNVSCCLGLSHTASECLGLPRNVSCCLGLSHTASECLGLPRIVSRCLGLSRAASDCLALPRIVSHCLGLSRAQRKGSW</sequence>
<reference evidence="1 2" key="1">
    <citation type="submission" date="2024-03" db="EMBL/GenBank/DDBJ databases">
        <title>Adaptation during the transition from Ophiocordyceps entomopathogen to insect associate is accompanied by gene loss and intensified selection.</title>
        <authorList>
            <person name="Ward C.M."/>
            <person name="Onetto C.A."/>
            <person name="Borneman A.R."/>
        </authorList>
    </citation>
    <scope>NUCLEOTIDE SEQUENCE [LARGE SCALE GENOMIC DNA]</scope>
    <source>
        <strain evidence="1">AWRI1</strain>
        <tissue evidence="1">Single Adult Female</tissue>
    </source>
</reference>
<organism evidence="1 2">
    <name type="scientific">Parthenolecanium corni</name>
    <dbReference type="NCBI Taxonomy" id="536013"/>
    <lineage>
        <taxon>Eukaryota</taxon>
        <taxon>Metazoa</taxon>
        <taxon>Ecdysozoa</taxon>
        <taxon>Arthropoda</taxon>
        <taxon>Hexapoda</taxon>
        <taxon>Insecta</taxon>
        <taxon>Pterygota</taxon>
        <taxon>Neoptera</taxon>
        <taxon>Paraneoptera</taxon>
        <taxon>Hemiptera</taxon>
        <taxon>Sternorrhyncha</taxon>
        <taxon>Coccoidea</taxon>
        <taxon>Coccidae</taxon>
        <taxon>Parthenolecanium</taxon>
    </lineage>
</organism>
<dbReference type="Proteomes" id="UP001367676">
    <property type="component" value="Unassembled WGS sequence"/>
</dbReference>
<proteinExistence type="predicted"/>
<keyword evidence="2" id="KW-1185">Reference proteome</keyword>
<name>A0AAN9Y9R5_9HEMI</name>
<evidence type="ECO:0000313" key="1">
    <source>
        <dbReference type="EMBL" id="KAK7603484.1"/>
    </source>
</evidence>